<accession>A0A326S2B7</accession>
<proteinExistence type="predicted"/>
<dbReference type="RefSeq" id="WP_111391851.1">
    <property type="nucleotide sequence ID" value="NZ_QKTX01000003.1"/>
</dbReference>
<evidence type="ECO:0000313" key="4">
    <source>
        <dbReference type="Proteomes" id="UP000248917"/>
    </source>
</evidence>
<comment type="caution">
    <text evidence="3">The sequence shown here is derived from an EMBL/GenBank/DDBJ whole genome shotgun (WGS) entry which is preliminary data.</text>
</comment>
<protein>
    <submittedName>
        <fullName evidence="3">Uncharacterized protein DUF563</fullName>
    </submittedName>
</protein>
<reference evidence="3 4" key="1">
    <citation type="submission" date="2018-06" db="EMBL/GenBank/DDBJ databases">
        <title>Genomic Encyclopedia of Archaeal and Bacterial Type Strains, Phase II (KMG-II): from individual species to whole genera.</title>
        <authorList>
            <person name="Goeker M."/>
        </authorList>
    </citation>
    <scope>NUCLEOTIDE SEQUENCE [LARGE SCALE GENOMIC DNA]</scope>
    <source>
        <strain evidence="3 4">T4</strain>
    </source>
</reference>
<gene>
    <name evidence="3" type="ORF">CLV31_103184</name>
</gene>
<dbReference type="GO" id="GO:0016757">
    <property type="term" value="F:glycosyltransferase activity"/>
    <property type="evidence" value="ECO:0007669"/>
    <property type="project" value="InterPro"/>
</dbReference>
<feature type="transmembrane region" description="Helical" evidence="1">
    <location>
        <begin position="22"/>
        <end position="38"/>
    </location>
</feature>
<keyword evidence="1" id="KW-1133">Transmembrane helix</keyword>
<keyword evidence="1" id="KW-0812">Transmembrane</keyword>
<dbReference type="Pfam" id="PF04577">
    <property type="entry name" value="Glyco_transf_61"/>
    <property type="match status" value="1"/>
</dbReference>
<name>A0A326S2B7_9BACT</name>
<keyword evidence="1" id="KW-0472">Membrane</keyword>
<dbReference type="InterPro" id="IPR049625">
    <property type="entry name" value="Glyco_transf_61_cat"/>
</dbReference>
<dbReference type="AlphaFoldDB" id="A0A326S2B7"/>
<dbReference type="EMBL" id="QKTX01000003">
    <property type="protein sequence ID" value="PZV85392.1"/>
    <property type="molecule type" value="Genomic_DNA"/>
</dbReference>
<sequence>MNLLTAIHLKADPARGGDLGNYWHYLFGFFIPFSYLLWKRPELFAGKKLILDSCNPLTDALAKEYLNHLGVEHEFEELTEKTIGMTRKEWKSIRRKIWRRLSYAERRFRGDNASWFTYHHFKFKKNLIIIPRWDKYLEEFGNFPPSLKKELNSYRKFIIFKVLGLNPIPIENKSWLIIKRAAPPEIISSEAGKKARWFPGYGSERRELKGIEEGVKELKSAGYLVKARPTGDLGLLQQITEFYSSKVLVGVRGAEFANMIWMDPESKVYLWMSSSFQNEPIQRKLASACQIRYHEIPHEGQVSPVMDVAKLLEINSST</sequence>
<dbReference type="OrthoDB" id="824691at2"/>
<keyword evidence="4" id="KW-1185">Reference proteome</keyword>
<organism evidence="3 4">
    <name type="scientific">Algoriphagus aquaeductus</name>
    <dbReference type="NCBI Taxonomy" id="475299"/>
    <lineage>
        <taxon>Bacteria</taxon>
        <taxon>Pseudomonadati</taxon>
        <taxon>Bacteroidota</taxon>
        <taxon>Cytophagia</taxon>
        <taxon>Cytophagales</taxon>
        <taxon>Cyclobacteriaceae</taxon>
        <taxon>Algoriphagus</taxon>
    </lineage>
</organism>
<evidence type="ECO:0000313" key="3">
    <source>
        <dbReference type="EMBL" id="PZV85392.1"/>
    </source>
</evidence>
<evidence type="ECO:0000256" key="1">
    <source>
        <dbReference type="SAM" id="Phobius"/>
    </source>
</evidence>
<feature type="domain" description="Glycosyltransferase 61 catalytic" evidence="2">
    <location>
        <begin position="203"/>
        <end position="268"/>
    </location>
</feature>
<dbReference type="Proteomes" id="UP000248917">
    <property type="component" value="Unassembled WGS sequence"/>
</dbReference>
<evidence type="ECO:0000259" key="2">
    <source>
        <dbReference type="Pfam" id="PF04577"/>
    </source>
</evidence>